<keyword evidence="2" id="KW-0547">Nucleotide-binding</keyword>
<dbReference type="GO" id="GO:0005886">
    <property type="term" value="C:plasma membrane"/>
    <property type="evidence" value="ECO:0007669"/>
    <property type="project" value="TreeGrafter"/>
</dbReference>
<dbReference type="Proteomes" id="UP000229112">
    <property type="component" value="Unassembled WGS sequence"/>
</dbReference>
<dbReference type="PANTHER" id="PTHR30258">
    <property type="entry name" value="TYPE II SECRETION SYSTEM PROTEIN GSPE-RELATED"/>
    <property type="match status" value="1"/>
</dbReference>
<dbReference type="InterPro" id="IPR003593">
    <property type="entry name" value="AAA+_ATPase"/>
</dbReference>
<dbReference type="GO" id="GO:0005524">
    <property type="term" value="F:ATP binding"/>
    <property type="evidence" value="ECO:0007669"/>
    <property type="project" value="UniProtKB-KW"/>
</dbReference>
<proteinExistence type="inferred from homology"/>
<dbReference type="Pfam" id="PF00437">
    <property type="entry name" value="T2SSE"/>
    <property type="match status" value="1"/>
</dbReference>
<comment type="caution">
    <text evidence="5">The sequence shown here is derived from an EMBL/GenBank/DDBJ whole genome shotgun (WGS) entry which is preliminary data.</text>
</comment>
<protein>
    <submittedName>
        <fullName evidence="5">Type II secretion system protein GspE</fullName>
    </submittedName>
</protein>
<dbReference type="EMBL" id="PFAY01000007">
    <property type="protein sequence ID" value="PIT93246.1"/>
    <property type="molecule type" value="Genomic_DNA"/>
</dbReference>
<comment type="similarity">
    <text evidence="1">Belongs to the GSP E family.</text>
</comment>
<dbReference type="Gene3D" id="3.40.50.300">
    <property type="entry name" value="P-loop containing nucleotide triphosphate hydrolases"/>
    <property type="match status" value="1"/>
</dbReference>
<dbReference type="InterPro" id="IPR027417">
    <property type="entry name" value="P-loop_NTPase"/>
</dbReference>
<dbReference type="SMART" id="SM00382">
    <property type="entry name" value="AAA"/>
    <property type="match status" value="1"/>
</dbReference>
<evidence type="ECO:0000256" key="2">
    <source>
        <dbReference type="ARBA" id="ARBA00022741"/>
    </source>
</evidence>
<sequence length="416" mass="46293">MATTAEQKSLKIDMSFLGEEVDKKPPFRSVIKIVNSFIQQAFNAGASDIHMDPAEKEFKLRYRIDGVLHDVFTFDKSLHSEIITRIKVLSGLRTDEHQATQDGRMRIQVGEEAFIDMRVSIVPTYYGENCVMRLLIDHSDDFSLEDLGFSEHNLKIIFNAITKPYGLILATGPTGSGKTTTLYMILKKLNKPEVSIVTIEDPVEYSLKGIDQIQVNTKTGLLFSTGLRAILRQDPNIVMVGEIRDGETADIAVNAAMTGHLVLSTLHTNDAPTTLPRLLDLGAEPFLIASTLNIAIGQRLVRTICEECKVKKTFSEAEMKHLKEMIPPELLGDHKVFYVGEGCPRCGGTGYKGRIGIHEVLEVDEVIRELIVSRASADDIRKQAVKNGMITMTVDGFEKALVGKTTIEEVLRVFRE</sequence>
<gene>
    <name evidence="5" type="ORF">COU06_00925</name>
</gene>
<evidence type="ECO:0000313" key="5">
    <source>
        <dbReference type="EMBL" id="PIT93246.1"/>
    </source>
</evidence>
<dbReference type="CDD" id="cd01129">
    <property type="entry name" value="PulE-GspE-like"/>
    <property type="match status" value="1"/>
</dbReference>
<evidence type="ECO:0000313" key="6">
    <source>
        <dbReference type="Proteomes" id="UP000229112"/>
    </source>
</evidence>
<keyword evidence="3" id="KW-0067">ATP-binding</keyword>
<accession>A0A2M6WKF6</accession>
<evidence type="ECO:0000259" key="4">
    <source>
        <dbReference type="SMART" id="SM00382"/>
    </source>
</evidence>
<name>A0A2M6WKF6_9BACT</name>
<organism evidence="5 6">
    <name type="scientific">Candidatus Harrisonbacteria bacterium CG10_big_fil_rev_8_21_14_0_10_38_8</name>
    <dbReference type="NCBI Taxonomy" id="1974582"/>
    <lineage>
        <taxon>Bacteria</taxon>
        <taxon>Candidatus Harrisoniibacteriota</taxon>
    </lineage>
</organism>
<dbReference type="GO" id="GO:0016887">
    <property type="term" value="F:ATP hydrolysis activity"/>
    <property type="evidence" value="ECO:0007669"/>
    <property type="project" value="TreeGrafter"/>
</dbReference>
<evidence type="ECO:0000256" key="1">
    <source>
        <dbReference type="ARBA" id="ARBA00006611"/>
    </source>
</evidence>
<reference evidence="6" key="1">
    <citation type="submission" date="2017-09" db="EMBL/GenBank/DDBJ databases">
        <title>Depth-based differentiation of microbial function through sediment-hosted aquifers and enrichment of novel symbionts in the deep terrestrial subsurface.</title>
        <authorList>
            <person name="Probst A.J."/>
            <person name="Ladd B."/>
            <person name="Jarett J.K."/>
            <person name="Geller-Mcgrath D.E."/>
            <person name="Sieber C.M.K."/>
            <person name="Emerson J.B."/>
            <person name="Anantharaman K."/>
            <person name="Thomas B.C."/>
            <person name="Malmstrom R."/>
            <person name="Stieglmeier M."/>
            <person name="Klingl A."/>
            <person name="Woyke T."/>
            <person name="Ryan C.M."/>
            <person name="Banfield J.F."/>
        </authorList>
    </citation>
    <scope>NUCLEOTIDE SEQUENCE [LARGE SCALE GENOMIC DNA]</scope>
</reference>
<dbReference type="SUPFAM" id="SSF52540">
    <property type="entry name" value="P-loop containing nucleoside triphosphate hydrolases"/>
    <property type="match status" value="1"/>
</dbReference>
<dbReference type="InterPro" id="IPR001482">
    <property type="entry name" value="T2SS/T4SS_dom"/>
</dbReference>
<feature type="domain" description="AAA+ ATPase" evidence="4">
    <location>
        <begin position="164"/>
        <end position="300"/>
    </location>
</feature>
<dbReference type="FunFam" id="3.40.50.300:FF:000398">
    <property type="entry name" value="Type IV pilus assembly ATPase PilB"/>
    <property type="match status" value="1"/>
</dbReference>
<dbReference type="PANTHER" id="PTHR30258:SF1">
    <property type="entry name" value="PROTEIN TRANSPORT PROTEIN HOFB HOMOLOG"/>
    <property type="match status" value="1"/>
</dbReference>
<dbReference type="AlphaFoldDB" id="A0A2M6WKF6"/>
<evidence type="ECO:0000256" key="3">
    <source>
        <dbReference type="ARBA" id="ARBA00022840"/>
    </source>
</evidence>
<dbReference type="Gene3D" id="3.30.450.90">
    <property type="match status" value="1"/>
</dbReference>